<dbReference type="PANTHER" id="PTHR47506:SF1">
    <property type="entry name" value="HTH-TYPE TRANSCRIPTIONAL REGULATOR YJDC"/>
    <property type="match status" value="1"/>
</dbReference>
<evidence type="ECO:0000256" key="3">
    <source>
        <dbReference type="ARBA" id="ARBA00023163"/>
    </source>
</evidence>
<dbReference type="InterPro" id="IPR009057">
    <property type="entry name" value="Homeodomain-like_sf"/>
</dbReference>
<protein>
    <submittedName>
        <fullName evidence="6">TetR/AcrR family transcriptional regulator</fullName>
    </submittedName>
</protein>
<dbReference type="InterPro" id="IPR036271">
    <property type="entry name" value="Tet_transcr_reg_TetR-rel_C_sf"/>
</dbReference>
<evidence type="ECO:0000313" key="7">
    <source>
        <dbReference type="Proteomes" id="UP000501648"/>
    </source>
</evidence>
<dbReference type="AlphaFoldDB" id="A0A6M3ZJ33"/>
<dbReference type="InterPro" id="IPR001647">
    <property type="entry name" value="HTH_TetR"/>
</dbReference>
<dbReference type="PROSITE" id="PS50977">
    <property type="entry name" value="HTH_TETR_2"/>
    <property type="match status" value="1"/>
</dbReference>
<evidence type="ECO:0000256" key="4">
    <source>
        <dbReference type="PROSITE-ProRule" id="PRU00335"/>
    </source>
</evidence>
<feature type="domain" description="HTH tetR-type" evidence="5">
    <location>
        <begin position="4"/>
        <end position="64"/>
    </location>
</feature>
<keyword evidence="1" id="KW-0805">Transcription regulation</keyword>
<dbReference type="GO" id="GO:0003677">
    <property type="term" value="F:DNA binding"/>
    <property type="evidence" value="ECO:0007669"/>
    <property type="project" value="UniProtKB-UniRule"/>
</dbReference>
<name>A0A6M3ZJ33_9BURK</name>
<dbReference type="PRINTS" id="PR00455">
    <property type="entry name" value="HTHTETR"/>
</dbReference>
<dbReference type="Proteomes" id="UP000501648">
    <property type="component" value="Chromosome"/>
</dbReference>
<accession>A0A6M3ZJ33</accession>
<keyword evidence="3" id="KW-0804">Transcription</keyword>
<evidence type="ECO:0000259" key="5">
    <source>
        <dbReference type="PROSITE" id="PS50977"/>
    </source>
</evidence>
<dbReference type="RefSeq" id="WP_017452699.1">
    <property type="nucleotide sequence ID" value="NZ_CP008956.1"/>
</dbReference>
<evidence type="ECO:0000313" key="6">
    <source>
        <dbReference type="EMBL" id="QJP98717.1"/>
    </source>
</evidence>
<evidence type="ECO:0000256" key="1">
    <source>
        <dbReference type="ARBA" id="ARBA00023015"/>
    </source>
</evidence>
<dbReference type="PANTHER" id="PTHR47506">
    <property type="entry name" value="TRANSCRIPTIONAL REGULATORY PROTEIN"/>
    <property type="match status" value="1"/>
</dbReference>
<reference evidence="6 7" key="1">
    <citation type="journal article" date="2012" name="J. Bacteriol.">
        <title>Genome sequence of the pathogenic Herbaspirillum seropedicae strain Os34, isolated from rice roots.</title>
        <authorList>
            <person name="Ye W."/>
            <person name="Ye S."/>
            <person name="Liu J."/>
            <person name="Chang S."/>
            <person name="Chen M."/>
            <person name="Zhu B."/>
            <person name="Guo L."/>
            <person name="An Q."/>
        </authorList>
    </citation>
    <scope>NUCLEOTIDE SEQUENCE [LARGE SCALE GENOMIC DNA]</scope>
    <source>
        <strain evidence="6 7">Os34</strain>
    </source>
</reference>
<dbReference type="SUPFAM" id="SSF46689">
    <property type="entry name" value="Homeodomain-like"/>
    <property type="match status" value="1"/>
</dbReference>
<evidence type="ECO:0000256" key="2">
    <source>
        <dbReference type="ARBA" id="ARBA00023125"/>
    </source>
</evidence>
<proteinExistence type="predicted"/>
<feature type="DNA-binding region" description="H-T-H motif" evidence="4">
    <location>
        <begin position="27"/>
        <end position="46"/>
    </location>
</feature>
<keyword evidence="2 4" id="KW-0238">DNA-binding</keyword>
<dbReference type="SUPFAM" id="SSF48498">
    <property type="entry name" value="Tetracyclin repressor-like, C-terminal domain"/>
    <property type="match status" value="1"/>
</dbReference>
<dbReference type="Pfam" id="PF21993">
    <property type="entry name" value="TetR_C_13_2"/>
    <property type="match status" value="1"/>
</dbReference>
<dbReference type="Pfam" id="PF00440">
    <property type="entry name" value="TetR_N"/>
    <property type="match status" value="1"/>
</dbReference>
<dbReference type="Gene3D" id="1.10.357.10">
    <property type="entry name" value="Tetracycline Repressor, domain 2"/>
    <property type="match status" value="1"/>
</dbReference>
<organism evidence="6 7">
    <name type="scientific">Herbaspirillum rubrisubalbicans Os34</name>
    <dbReference type="NCBI Taxonomy" id="1235827"/>
    <lineage>
        <taxon>Bacteria</taxon>
        <taxon>Pseudomonadati</taxon>
        <taxon>Pseudomonadota</taxon>
        <taxon>Betaproteobacteria</taxon>
        <taxon>Burkholderiales</taxon>
        <taxon>Oxalobacteraceae</taxon>
        <taxon>Herbaspirillum</taxon>
    </lineage>
</organism>
<gene>
    <name evidence="6" type="ORF">C798_00265</name>
</gene>
<dbReference type="EMBL" id="CP008956">
    <property type="protein sequence ID" value="QJP98717.1"/>
    <property type="molecule type" value="Genomic_DNA"/>
</dbReference>
<dbReference type="InterPro" id="IPR054156">
    <property type="entry name" value="YxaF_TetR_C"/>
</dbReference>
<sequence length="190" mass="21925">MSEVNTREKIVREADRLFYECGYENTSFATIAETVGISRGNFYHHFKSKDDILSAVIDLRLTQRQSLLERWEMQDEQPASRIRSFIQILLVNQSKIMKHGCPVGTLCTELAKLDHPLRDEAAQVMELFRTWLRRQFAAMGHAKAADELALHVLALSQGVAILAQTYRDKAFIRREVERMCAWVDAQVIRD</sequence>